<comment type="caution">
    <text evidence="1">The sequence shown here is derived from an EMBL/GenBank/DDBJ whole genome shotgun (WGS) entry which is preliminary data.</text>
</comment>
<organism evidence="1 2">
    <name type="scientific">Batrachochytrium salamandrivorans</name>
    <dbReference type="NCBI Taxonomy" id="1357716"/>
    <lineage>
        <taxon>Eukaryota</taxon>
        <taxon>Fungi</taxon>
        <taxon>Fungi incertae sedis</taxon>
        <taxon>Chytridiomycota</taxon>
        <taxon>Chytridiomycota incertae sedis</taxon>
        <taxon>Chytridiomycetes</taxon>
        <taxon>Rhizophydiales</taxon>
        <taxon>Rhizophydiales incertae sedis</taxon>
        <taxon>Batrachochytrium</taxon>
    </lineage>
</organism>
<name>A0ABQ8FKP1_9FUNG</name>
<protein>
    <recommendedName>
        <fullName evidence="3">DDE-1 domain-containing protein</fullName>
    </recommendedName>
</protein>
<gene>
    <name evidence="1" type="ORF">BASA50_002673</name>
</gene>
<evidence type="ECO:0000313" key="2">
    <source>
        <dbReference type="Proteomes" id="UP001648503"/>
    </source>
</evidence>
<dbReference type="Proteomes" id="UP001648503">
    <property type="component" value="Unassembled WGS sequence"/>
</dbReference>
<evidence type="ECO:0008006" key="3">
    <source>
        <dbReference type="Google" id="ProtNLM"/>
    </source>
</evidence>
<reference evidence="1 2" key="1">
    <citation type="submission" date="2021-02" db="EMBL/GenBank/DDBJ databases">
        <title>Variation within the Batrachochytrium salamandrivorans European outbreak.</title>
        <authorList>
            <person name="Kelly M."/>
            <person name="Pasmans F."/>
            <person name="Shea T.P."/>
            <person name="Munoz J.F."/>
            <person name="Carranza S."/>
            <person name="Cuomo C.A."/>
            <person name="Martel A."/>
        </authorList>
    </citation>
    <scope>NUCLEOTIDE SEQUENCE [LARGE SCALE GENOMIC DNA]</scope>
    <source>
        <strain evidence="1 2">AMFP18/2</strain>
    </source>
</reference>
<keyword evidence="2" id="KW-1185">Reference proteome</keyword>
<proteinExistence type="predicted"/>
<dbReference type="EMBL" id="JAFCIX010000054">
    <property type="protein sequence ID" value="KAH6599932.1"/>
    <property type="molecule type" value="Genomic_DNA"/>
</dbReference>
<evidence type="ECO:0000313" key="1">
    <source>
        <dbReference type="EMBL" id="KAH6599932.1"/>
    </source>
</evidence>
<accession>A0ABQ8FKP1</accession>
<sequence>MQPSSSASVLSTIALPLLRRYKSFTPGDLRSETQAQHYQRPSYSMTWRALSKCKMDNMLENKRSFMLLNGLFTKFSIHNPESHCLLEKNSDDTFERAFLSPRALQLAFGDCQPMIILDACHLRSKYGGVVMSAVAHDEEGKLSKPGIVVMHDREKGLQNAQKLVLPNSYKSILRLPPRKKPNKEAGAYLLRSDTTKWASAYFPTARYGTVTSNSAESMNSWLEPLRSGSHLNFFNNWLSKVAELMFSRNKSYNNLSSEIPENIQRRFNENKRKGLQRQIHQFAEFGFEFRERLFCLLPSRDEPDDQNPGK</sequence>